<dbReference type="InterPro" id="IPR002901">
    <property type="entry name" value="MGlyc_endo_b_GlcNAc-like_dom"/>
</dbReference>
<dbReference type="InterPro" id="IPR051056">
    <property type="entry name" value="Glycosyl_Hydrolase_73"/>
</dbReference>
<dbReference type="RefSeq" id="WP_248848861.1">
    <property type="nucleotide sequence ID" value="NZ_CP090216.1"/>
</dbReference>
<evidence type="ECO:0000313" key="6">
    <source>
        <dbReference type="Proteomes" id="UP001179600"/>
    </source>
</evidence>
<sequence length="213" mass="24026">MARRKVTRKKWKKKVDHLSSIVISLLALYGFFTVMKMMIGDIPNSLASSSSNHVLVESSPSHEAFIEQLAPTAQQLQDEFGVLPSIILGQAILESDWGTSQLAASYYNLYGIKGYDDTSVMLETKEFVDGKWKTIQAPFKVYANWEESMRDHSLLFVNGVDWNPQLYHAVLQATNYRDAAAALQSAGYATDPNYQEKIVSVIENYQLAQYDSR</sequence>
<dbReference type="Gene3D" id="1.10.530.10">
    <property type="match status" value="1"/>
</dbReference>
<name>A0AAE9XET1_9ENTE</name>
<dbReference type="Pfam" id="PF01832">
    <property type="entry name" value="Glucosaminidase"/>
    <property type="match status" value="1"/>
</dbReference>
<keyword evidence="3" id="KW-1133">Transmembrane helix</keyword>
<feature type="transmembrane region" description="Helical" evidence="3">
    <location>
        <begin position="21"/>
        <end position="39"/>
    </location>
</feature>
<dbReference type="GeneID" id="72384192"/>
<evidence type="ECO:0000256" key="3">
    <source>
        <dbReference type="SAM" id="Phobius"/>
    </source>
</evidence>
<keyword evidence="2 5" id="KW-0378">Hydrolase</keyword>
<dbReference type="PRINTS" id="PR01002">
    <property type="entry name" value="FLGFLGJ"/>
</dbReference>
<proteinExistence type="inferred from homology"/>
<evidence type="ECO:0000256" key="1">
    <source>
        <dbReference type="ARBA" id="ARBA00010266"/>
    </source>
</evidence>
<dbReference type="GO" id="GO:0004040">
    <property type="term" value="F:amidase activity"/>
    <property type="evidence" value="ECO:0007669"/>
    <property type="project" value="InterPro"/>
</dbReference>
<dbReference type="SMART" id="SM00047">
    <property type="entry name" value="LYZ2"/>
    <property type="match status" value="1"/>
</dbReference>
<comment type="similarity">
    <text evidence="1">Belongs to the glycosyl hydrolase 73 family.</text>
</comment>
<dbReference type="EMBL" id="CP116507">
    <property type="protein sequence ID" value="WCG22411.1"/>
    <property type="molecule type" value="Genomic_DNA"/>
</dbReference>
<gene>
    <name evidence="5" type="ORF">PML95_08415</name>
</gene>
<evidence type="ECO:0000256" key="2">
    <source>
        <dbReference type="ARBA" id="ARBA00022801"/>
    </source>
</evidence>
<accession>A0AAE9XET1</accession>
<feature type="domain" description="Mannosyl-glycoprotein endo-beta-N-acetylglucosamidase-like" evidence="4">
    <location>
        <begin position="55"/>
        <end position="211"/>
    </location>
</feature>
<dbReference type="PANTHER" id="PTHR33308">
    <property type="entry name" value="PEPTIDOGLYCAN HYDROLASE FLGJ"/>
    <property type="match status" value="1"/>
</dbReference>
<dbReference type="Gene3D" id="4.10.80.30">
    <property type="entry name" value="DNA polymerase, domain 6"/>
    <property type="match status" value="1"/>
</dbReference>
<protein>
    <submittedName>
        <fullName evidence="5">Glycoside hydrolase family 73 protein</fullName>
    </submittedName>
</protein>
<reference evidence="5" key="1">
    <citation type="submission" date="2023-01" db="EMBL/GenBank/DDBJ databases">
        <title>Oxazolidinone resistance genes in florfenicol resistant enterococci from beef cattle and veal calves at slaughter.</title>
        <authorList>
            <person name="Biggel M."/>
        </authorList>
    </citation>
    <scope>NUCLEOTIDE SEQUENCE</scope>
    <source>
        <strain evidence="5">K204-1</strain>
    </source>
</reference>
<keyword evidence="3" id="KW-0812">Transmembrane</keyword>
<dbReference type="Proteomes" id="UP001179600">
    <property type="component" value="Chromosome"/>
</dbReference>
<organism evidence="5 6">
    <name type="scientific">Vagococcus lutrae</name>
    <dbReference type="NCBI Taxonomy" id="81947"/>
    <lineage>
        <taxon>Bacteria</taxon>
        <taxon>Bacillati</taxon>
        <taxon>Bacillota</taxon>
        <taxon>Bacilli</taxon>
        <taxon>Lactobacillales</taxon>
        <taxon>Enterococcaceae</taxon>
        <taxon>Vagococcus</taxon>
    </lineage>
</organism>
<dbReference type="AlphaFoldDB" id="A0AAE9XET1"/>
<evidence type="ECO:0000313" key="5">
    <source>
        <dbReference type="EMBL" id="WCG22411.1"/>
    </source>
</evidence>
<keyword evidence="3" id="KW-0472">Membrane</keyword>
<dbReference type="PANTHER" id="PTHR33308:SF10">
    <property type="entry name" value="EXO-GLUCOSAMINIDASE LYTG"/>
    <property type="match status" value="1"/>
</dbReference>
<evidence type="ECO:0000259" key="4">
    <source>
        <dbReference type="SMART" id="SM00047"/>
    </source>
</evidence>